<dbReference type="Proteomes" id="UP000566819">
    <property type="component" value="Unassembled WGS sequence"/>
</dbReference>
<evidence type="ECO:0000313" key="2">
    <source>
        <dbReference type="Proteomes" id="UP000566819"/>
    </source>
</evidence>
<protein>
    <submittedName>
        <fullName evidence="1">Uncharacterized protein</fullName>
    </submittedName>
</protein>
<keyword evidence="2" id="KW-1185">Reference proteome</keyword>
<reference evidence="1 2" key="1">
    <citation type="submission" date="2020-03" db="EMBL/GenBank/DDBJ databases">
        <title>Draft Genome Sequence of Cudoniella acicularis.</title>
        <authorList>
            <person name="Buettner E."/>
            <person name="Kellner H."/>
        </authorList>
    </citation>
    <scope>NUCLEOTIDE SEQUENCE [LARGE SCALE GENOMIC DNA]</scope>
    <source>
        <strain evidence="1 2">DSM 108380</strain>
    </source>
</reference>
<dbReference type="AlphaFoldDB" id="A0A8H4R6Z1"/>
<proteinExistence type="predicted"/>
<gene>
    <name evidence="1" type="ORF">G7Y89_g13691</name>
</gene>
<name>A0A8H4R6Z1_9HELO</name>
<organism evidence="1 2">
    <name type="scientific">Cudoniella acicularis</name>
    <dbReference type="NCBI Taxonomy" id="354080"/>
    <lineage>
        <taxon>Eukaryota</taxon>
        <taxon>Fungi</taxon>
        <taxon>Dikarya</taxon>
        <taxon>Ascomycota</taxon>
        <taxon>Pezizomycotina</taxon>
        <taxon>Leotiomycetes</taxon>
        <taxon>Helotiales</taxon>
        <taxon>Tricladiaceae</taxon>
        <taxon>Cudoniella</taxon>
    </lineage>
</organism>
<comment type="caution">
    <text evidence="1">The sequence shown here is derived from an EMBL/GenBank/DDBJ whole genome shotgun (WGS) entry which is preliminary data.</text>
</comment>
<accession>A0A8H4R6Z1</accession>
<dbReference type="EMBL" id="JAAMPI010001645">
    <property type="protein sequence ID" value="KAF4624482.1"/>
    <property type="molecule type" value="Genomic_DNA"/>
</dbReference>
<sequence length="97" mass="11371">MSSCSRCRNEERKCVVDKAKSKRYSEYTRAGQKYDVEIPLLDLLEEEALSLAELEQRKLLAKREDDMTRRGLRFLEELDATKEAERVTKEREGQEGD</sequence>
<evidence type="ECO:0000313" key="1">
    <source>
        <dbReference type="EMBL" id="KAF4624482.1"/>
    </source>
</evidence>